<feature type="compositionally biased region" description="Basic and acidic residues" evidence="1">
    <location>
        <begin position="12"/>
        <end position="24"/>
    </location>
</feature>
<dbReference type="Proteomes" id="UP000249061">
    <property type="component" value="Unassembled WGS sequence"/>
</dbReference>
<dbReference type="AlphaFoldDB" id="A0A2W5SZU1"/>
<name>A0A2W5SZU1_9BACT</name>
<sequence>METTDPTLAVLRELRDEGQRTNERLEQTNERIDQLTRRVVESEMRTASALTTLAGSVNELSAMLRWRCVHDIAEPKTKRSA</sequence>
<accession>A0A2W5SZU1</accession>
<evidence type="ECO:0000256" key="1">
    <source>
        <dbReference type="SAM" id="MobiDB-lite"/>
    </source>
</evidence>
<protein>
    <submittedName>
        <fullName evidence="2">Uncharacterized protein</fullName>
    </submittedName>
</protein>
<evidence type="ECO:0000313" key="2">
    <source>
        <dbReference type="EMBL" id="PZR07307.1"/>
    </source>
</evidence>
<comment type="caution">
    <text evidence="2">The sequence shown here is derived from an EMBL/GenBank/DDBJ whole genome shotgun (WGS) entry which is preliminary data.</text>
</comment>
<organism evidence="2 3">
    <name type="scientific">Archangium gephyra</name>
    <dbReference type="NCBI Taxonomy" id="48"/>
    <lineage>
        <taxon>Bacteria</taxon>
        <taxon>Pseudomonadati</taxon>
        <taxon>Myxococcota</taxon>
        <taxon>Myxococcia</taxon>
        <taxon>Myxococcales</taxon>
        <taxon>Cystobacterineae</taxon>
        <taxon>Archangiaceae</taxon>
        <taxon>Archangium</taxon>
    </lineage>
</organism>
<gene>
    <name evidence="2" type="ORF">DI536_28060</name>
</gene>
<feature type="region of interest" description="Disordered" evidence="1">
    <location>
        <begin position="1"/>
        <end position="24"/>
    </location>
</feature>
<reference evidence="2 3" key="1">
    <citation type="submission" date="2017-08" db="EMBL/GenBank/DDBJ databases">
        <title>Infants hospitalized years apart are colonized by the same room-sourced microbial strains.</title>
        <authorList>
            <person name="Brooks B."/>
            <person name="Olm M.R."/>
            <person name="Firek B.A."/>
            <person name="Baker R."/>
            <person name="Thomas B.C."/>
            <person name="Morowitz M.J."/>
            <person name="Banfield J.F."/>
        </authorList>
    </citation>
    <scope>NUCLEOTIDE SEQUENCE [LARGE SCALE GENOMIC DNA]</scope>
    <source>
        <strain evidence="2">S2_003_000_R2_14</strain>
    </source>
</reference>
<evidence type="ECO:0000313" key="3">
    <source>
        <dbReference type="Proteomes" id="UP000249061"/>
    </source>
</evidence>
<proteinExistence type="predicted"/>
<dbReference type="EMBL" id="QFQP01000032">
    <property type="protein sequence ID" value="PZR07307.1"/>
    <property type="molecule type" value="Genomic_DNA"/>
</dbReference>